<protein>
    <submittedName>
        <fullName evidence="1">Major facilitator superfamily domain-containing protein</fullName>
    </submittedName>
</protein>
<keyword evidence="2" id="KW-1185">Reference proteome</keyword>
<reference evidence="1 2" key="1">
    <citation type="journal article" date="2021" name="Nat. Commun.">
        <title>Genetic determinants of endophytism in the Arabidopsis root mycobiome.</title>
        <authorList>
            <person name="Mesny F."/>
            <person name="Miyauchi S."/>
            <person name="Thiergart T."/>
            <person name="Pickel B."/>
            <person name="Atanasova L."/>
            <person name="Karlsson M."/>
            <person name="Huettel B."/>
            <person name="Barry K.W."/>
            <person name="Haridas S."/>
            <person name="Chen C."/>
            <person name="Bauer D."/>
            <person name="Andreopoulos W."/>
            <person name="Pangilinan J."/>
            <person name="LaButti K."/>
            <person name="Riley R."/>
            <person name="Lipzen A."/>
            <person name="Clum A."/>
            <person name="Drula E."/>
            <person name="Henrissat B."/>
            <person name="Kohler A."/>
            <person name="Grigoriev I.V."/>
            <person name="Martin F.M."/>
            <person name="Hacquard S."/>
        </authorList>
    </citation>
    <scope>NUCLEOTIDE SEQUENCE [LARGE SCALE GENOMIC DNA]</scope>
    <source>
        <strain evidence="1 2">MPI-SDFR-AT-0079</strain>
    </source>
</reference>
<organism evidence="1 2">
    <name type="scientific">Chaetomium tenue</name>
    <dbReference type="NCBI Taxonomy" id="1854479"/>
    <lineage>
        <taxon>Eukaryota</taxon>
        <taxon>Fungi</taxon>
        <taxon>Dikarya</taxon>
        <taxon>Ascomycota</taxon>
        <taxon>Pezizomycotina</taxon>
        <taxon>Sordariomycetes</taxon>
        <taxon>Sordariomycetidae</taxon>
        <taxon>Sordariales</taxon>
        <taxon>Chaetomiaceae</taxon>
        <taxon>Chaetomium</taxon>
    </lineage>
</organism>
<sequence length="599" mass="65801">MAILKSNMLFGHKNSAETVAPDPSSAVDVEMTADGKTLNAEVVDASIDHLKSHVPHDNVQTGVQKIQAVTLTWSRTSMFSSLCLLWLVTLANGFRTAIFYSLTPYATSDFQNHSLLPTINIVSGAITSALYIPVAKLVDVWGRAEGWIFMVGLSTVGLVMMAASRNIETYCAADVFYSVGFAGMNYILCVLAADVTNLRNRGIAFAFTSSPYMITAFAGSKAAEKFLRNVHWRWGFGAFAIIIPCIASPVYFVLKAGLKKAEQQGIIQLSERSGRTLMQNLKHHFFEFDILGVILLAGGFTVFLLPFTLASTAPNGWKTDYIVGMIVTGFVLIVLFGLYQAYWAPQPFLKHEFLTDRTVIGACLLDATYQMSYYCWNSYFNSFLQVVSNLDVAEAGYVGSTFQVVSGVLLFLVGYIIRRTGYFRWLLFIGVPLYIFAQGLMIHFRQPNQYIGYIVMCEIFISVAGATFILIMQLSVLAAVDHQHVAAALAVLFVSGGIGGSVGNAISGAIWTNTFLPALQRNLPEAALPNITMIYSSLQTQLSYPVNSPERIAIQESYGYAQTRMLAAGTGLMALNFAWVAMIRNYNVKKMTQTSGVVF</sequence>
<dbReference type="EMBL" id="JAGIZQ010000005">
    <property type="protein sequence ID" value="KAH6628886.1"/>
    <property type="molecule type" value="Genomic_DNA"/>
</dbReference>
<evidence type="ECO:0000313" key="1">
    <source>
        <dbReference type="EMBL" id="KAH6628886.1"/>
    </source>
</evidence>
<gene>
    <name evidence="1" type="ORF">F5144DRAFT_327958</name>
</gene>
<evidence type="ECO:0000313" key="2">
    <source>
        <dbReference type="Proteomes" id="UP000724584"/>
    </source>
</evidence>
<proteinExistence type="predicted"/>
<accession>A0ACB7P6R1</accession>
<dbReference type="Proteomes" id="UP000724584">
    <property type="component" value="Unassembled WGS sequence"/>
</dbReference>
<comment type="caution">
    <text evidence="1">The sequence shown here is derived from an EMBL/GenBank/DDBJ whole genome shotgun (WGS) entry which is preliminary data.</text>
</comment>
<name>A0ACB7P6R1_9PEZI</name>